<dbReference type="Pfam" id="PF25669">
    <property type="entry name" value="SMP_MUG190-like"/>
    <property type="match status" value="1"/>
</dbReference>
<feature type="domain" description="C2" evidence="8">
    <location>
        <begin position="483"/>
        <end position="606"/>
    </location>
</feature>
<dbReference type="Gene3D" id="2.60.40.150">
    <property type="entry name" value="C2 domain"/>
    <property type="match status" value="3"/>
</dbReference>
<dbReference type="SMART" id="SM00239">
    <property type="entry name" value="C2"/>
    <property type="match status" value="3"/>
</dbReference>
<dbReference type="EnsemblMetazoa" id="SMAR013041-RA">
    <property type="protein sequence ID" value="SMAR013041-PA"/>
    <property type="gene ID" value="SMAR013041"/>
</dbReference>
<dbReference type="PhylomeDB" id="T1JGR7"/>
<evidence type="ECO:0008006" key="12">
    <source>
        <dbReference type="Google" id="ProtNLM"/>
    </source>
</evidence>
<evidence type="ECO:0000259" key="9">
    <source>
        <dbReference type="PROSITE" id="PS51847"/>
    </source>
</evidence>
<evidence type="ECO:0000313" key="11">
    <source>
        <dbReference type="Proteomes" id="UP000014500"/>
    </source>
</evidence>
<dbReference type="AlphaFoldDB" id="T1JGR7"/>
<evidence type="ECO:0000256" key="3">
    <source>
        <dbReference type="ARBA" id="ARBA00023055"/>
    </source>
</evidence>
<sequence>MVNDLDENYDDRAGAGEVGVGLSSDDERNVNFESKINEGEVETTAEEETRDEYDEAVARKSQRGSQLMHSYVLVSCCLLLSWLLGQMDFSIAWVVLLLLFLAAVWLSNFNRLIEDSVAFEKLRLHRQRALRTDESVEWLNFLINRWWIFSSPSIFRLVKNSLDPLLNESKPSFLESVELREFSLGDSTPFINFIKAFDVTSGAKTPLTYASAFTKPSFDLTQSLKCQLNLELDVGLHCPDFRMLLCSRLGGKGVGMDLDIAIEKLNINGKLSLTLNLNMDSSFPHVTKASFSFLEKPEVWFNLRILKTVQMMEVPGLKTWVHSLVMDALTTALVDPGKLDVNICPVDGYVPSHCLTNSLAQGVVTVTLSKFQQNKVLAALNEEDRWCVIHLGEQKQVTSRFAPSVRWQECRTFLVENLLEDKLNIKLKTKRLISTITLAQFEVPLSAYGLDTNRVVETILQKSKSMMSTPSISLRMDYTPLVPIDTSNDDLKIESNGQVSGVMYVCIHGAEDLLAPDKRGSPNPYCIIFCNRKKMKTSHFVCKSCNPKWETSVEFLVADYLEMVLSFAICNWDTNKMVDSDLLGIGSLAMIADEPVVRRRQIPLTFNVPTNLPENKQFGNITVSAIFRPVASVAESDNAQLQSPMWNGGDEEENVNFKTKKQSSTFMQSAKMFLSNSKEVDGVNNIDFGDILSSGSGLMELTVIGARDLVAKDLNGFSDPYCEVKMNNDCVFKTSIKKKTLNPKWEETATLQLPKSGESLAVIVWDRDPLGMRDFLGSINLNLKEIREISSNMLKSPTTPPANLNWTETANFSTKPPLPTSSVPVNRKLPLAVPSPIPPRKPSSVALSVSGAGDNGSISSQSVDLPRIEVEDCVEVGVEDVASRLPTHMKLGFSHPLRRFRSEASVHEPKAKSIRDRVTVETRDASVPCNDFETLVQATSHPDISKLVHSPDDKKEAKSRFFNLQGRVVQGLGFQASQNLLYCRVRLHRNFEKSSRSVSGKTVCKSALIPSSLNPRFDTEFQIDSSSGVLKSAVFVFDIRTEKKETIATKTVVLKELFDSEAQTQEVTDWFVLSNGAKLELQLSHGKPIEKKQSSSRLFRSWSVHRIGKI</sequence>
<dbReference type="GO" id="GO:0016020">
    <property type="term" value="C:membrane"/>
    <property type="evidence" value="ECO:0007669"/>
    <property type="project" value="UniProtKB-SubCell"/>
</dbReference>
<dbReference type="OMA" id="MEVTLIR"/>
<dbReference type="CDD" id="cd21669">
    <property type="entry name" value="SMP_SF"/>
    <property type="match status" value="1"/>
</dbReference>
<dbReference type="STRING" id="126957.T1JGR7"/>
<organism evidence="10 11">
    <name type="scientific">Strigamia maritima</name>
    <name type="common">European centipede</name>
    <name type="synonym">Geophilus maritimus</name>
    <dbReference type="NCBI Taxonomy" id="126957"/>
    <lineage>
        <taxon>Eukaryota</taxon>
        <taxon>Metazoa</taxon>
        <taxon>Ecdysozoa</taxon>
        <taxon>Arthropoda</taxon>
        <taxon>Myriapoda</taxon>
        <taxon>Chilopoda</taxon>
        <taxon>Pleurostigmophora</taxon>
        <taxon>Geophilomorpha</taxon>
        <taxon>Linotaeniidae</taxon>
        <taxon>Strigamia</taxon>
    </lineage>
</organism>
<dbReference type="GO" id="GO:0006869">
    <property type="term" value="P:lipid transport"/>
    <property type="evidence" value="ECO:0007669"/>
    <property type="project" value="UniProtKB-KW"/>
</dbReference>
<keyword evidence="11" id="KW-1185">Reference proteome</keyword>
<evidence type="ECO:0000259" key="8">
    <source>
        <dbReference type="PROSITE" id="PS50004"/>
    </source>
</evidence>
<reference evidence="11" key="1">
    <citation type="submission" date="2011-05" db="EMBL/GenBank/DDBJ databases">
        <authorList>
            <person name="Richards S.R."/>
            <person name="Qu J."/>
            <person name="Jiang H."/>
            <person name="Jhangiani S.N."/>
            <person name="Agravi P."/>
            <person name="Goodspeed R."/>
            <person name="Gross S."/>
            <person name="Mandapat C."/>
            <person name="Jackson L."/>
            <person name="Mathew T."/>
            <person name="Pu L."/>
            <person name="Thornton R."/>
            <person name="Saada N."/>
            <person name="Wilczek-Boney K.B."/>
            <person name="Lee S."/>
            <person name="Kovar C."/>
            <person name="Wu Y."/>
            <person name="Scherer S.E."/>
            <person name="Worley K.C."/>
            <person name="Muzny D.M."/>
            <person name="Gibbs R."/>
        </authorList>
    </citation>
    <scope>NUCLEOTIDE SEQUENCE</scope>
    <source>
        <strain evidence="11">Brora</strain>
    </source>
</reference>
<name>T1JGR7_STRMM</name>
<keyword evidence="4" id="KW-0446">Lipid-binding</keyword>
<dbReference type="PROSITE" id="PS51847">
    <property type="entry name" value="SMP"/>
    <property type="match status" value="1"/>
</dbReference>
<dbReference type="GO" id="GO:0008289">
    <property type="term" value="F:lipid binding"/>
    <property type="evidence" value="ECO:0007669"/>
    <property type="project" value="UniProtKB-KW"/>
</dbReference>
<evidence type="ECO:0000256" key="5">
    <source>
        <dbReference type="ARBA" id="ARBA00023136"/>
    </source>
</evidence>
<keyword evidence="7" id="KW-1133">Transmembrane helix</keyword>
<evidence type="ECO:0000256" key="6">
    <source>
        <dbReference type="SAM" id="MobiDB-lite"/>
    </source>
</evidence>
<accession>T1JGR7</accession>
<dbReference type="InterPro" id="IPR035892">
    <property type="entry name" value="C2_domain_sf"/>
</dbReference>
<dbReference type="EMBL" id="JH432211">
    <property type="status" value="NOT_ANNOTATED_CDS"/>
    <property type="molecule type" value="Genomic_DNA"/>
</dbReference>
<dbReference type="HOGENOM" id="CLU_273891_0_0_1"/>
<dbReference type="PROSITE" id="PS50004">
    <property type="entry name" value="C2"/>
    <property type="match status" value="2"/>
</dbReference>
<keyword evidence="5 7" id="KW-0472">Membrane</keyword>
<keyword evidence="7" id="KW-0812">Transmembrane</keyword>
<dbReference type="PANTHER" id="PTHR46980:SF2">
    <property type="entry name" value="TRICALBIN-1-RELATED"/>
    <property type="match status" value="1"/>
</dbReference>
<dbReference type="PANTHER" id="PTHR46980">
    <property type="entry name" value="TRICALBIN-1-RELATED"/>
    <property type="match status" value="1"/>
</dbReference>
<feature type="region of interest" description="Disordered" evidence="6">
    <location>
        <begin position="833"/>
        <end position="860"/>
    </location>
</feature>
<dbReference type="Proteomes" id="UP000014500">
    <property type="component" value="Unassembled WGS sequence"/>
</dbReference>
<dbReference type="eggNOG" id="KOG1030">
    <property type="taxonomic scope" value="Eukaryota"/>
</dbReference>
<feature type="domain" description="SMP-LTD" evidence="9">
    <location>
        <begin position="132"/>
        <end position="344"/>
    </location>
</feature>
<comment type="subcellular location">
    <subcellularLocation>
        <location evidence="1">Membrane</location>
    </subcellularLocation>
</comment>
<feature type="transmembrane region" description="Helical" evidence="7">
    <location>
        <begin position="91"/>
        <end position="113"/>
    </location>
</feature>
<protein>
    <recommendedName>
        <fullName evidence="12">C2 domain-containing protein</fullName>
    </recommendedName>
</protein>
<dbReference type="CDD" id="cd00030">
    <property type="entry name" value="C2"/>
    <property type="match status" value="2"/>
</dbReference>
<evidence type="ECO:0000256" key="1">
    <source>
        <dbReference type="ARBA" id="ARBA00004370"/>
    </source>
</evidence>
<dbReference type="eggNOG" id="KOG1012">
    <property type="taxonomic scope" value="Eukaryota"/>
</dbReference>
<proteinExistence type="predicted"/>
<dbReference type="SUPFAM" id="SSF49562">
    <property type="entry name" value="C2 domain (Calcium/lipid-binding domain, CaLB)"/>
    <property type="match status" value="3"/>
</dbReference>
<dbReference type="InterPro" id="IPR052455">
    <property type="entry name" value="Tricalbin_domain"/>
</dbReference>
<dbReference type="InterPro" id="IPR000008">
    <property type="entry name" value="C2_dom"/>
</dbReference>
<evidence type="ECO:0000256" key="4">
    <source>
        <dbReference type="ARBA" id="ARBA00023121"/>
    </source>
</evidence>
<feature type="region of interest" description="Disordered" evidence="6">
    <location>
        <begin position="1"/>
        <end position="25"/>
    </location>
</feature>
<feature type="domain" description="C2" evidence="8">
    <location>
        <begin position="680"/>
        <end position="796"/>
    </location>
</feature>
<evidence type="ECO:0000313" key="10">
    <source>
        <dbReference type="EnsemblMetazoa" id="SMAR013041-PA"/>
    </source>
</evidence>
<keyword evidence="3" id="KW-0445">Lipid transport</keyword>
<dbReference type="InterPro" id="IPR031468">
    <property type="entry name" value="SMP_LBD"/>
</dbReference>
<evidence type="ECO:0000256" key="7">
    <source>
        <dbReference type="SAM" id="Phobius"/>
    </source>
</evidence>
<evidence type="ECO:0000256" key="2">
    <source>
        <dbReference type="ARBA" id="ARBA00022448"/>
    </source>
</evidence>
<dbReference type="Pfam" id="PF00168">
    <property type="entry name" value="C2"/>
    <property type="match status" value="3"/>
</dbReference>
<keyword evidence="2" id="KW-0813">Transport</keyword>
<feature type="transmembrane region" description="Helical" evidence="7">
    <location>
        <begin position="67"/>
        <end position="85"/>
    </location>
</feature>
<dbReference type="PRINTS" id="PR00360">
    <property type="entry name" value="C2DOMAIN"/>
</dbReference>
<reference evidence="10" key="2">
    <citation type="submission" date="2015-02" db="UniProtKB">
        <authorList>
            <consortium name="EnsemblMetazoa"/>
        </authorList>
    </citation>
    <scope>IDENTIFICATION</scope>
</reference>